<comment type="caution">
    <text evidence="2">The sequence shown here is derived from an EMBL/GenBank/DDBJ whole genome shotgun (WGS) entry which is preliminary data.</text>
</comment>
<dbReference type="EMBL" id="JAMBOL010000017">
    <property type="protein sequence ID" value="MCM3715560.1"/>
    <property type="molecule type" value="Genomic_DNA"/>
</dbReference>
<dbReference type="SUPFAM" id="SSF51735">
    <property type="entry name" value="NAD(P)-binding Rossmann-fold domains"/>
    <property type="match status" value="1"/>
</dbReference>
<dbReference type="PANTHER" id="PTHR43245">
    <property type="entry name" value="BIFUNCTIONAL POLYMYXIN RESISTANCE PROTEIN ARNA"/>
    <property type="match status" value="1"/>
</dbReference>
<dbReference type="PANTHER" id="PTHR43245:SF13">
    <property type="entry name" value="UDP-D-APIOSE_UDP-D-XYLOSE SYNTHASE 2"/>
    <property type="match status" value="1"/>
</dbReference>
<evidence type="ECO:0000313" key="3">
    <source>
        <dbReference type="Proteomes" id="UP001139179"/>
    </source>
</evidence>
<evidence type="ECO:0000259" key="1">
    <source>
        <dbReference type="Pfam" id="PF01370"/>
    </source>
</evidence>
<accession>A0A9X2DSV8</accession>
<dbReference type="InterPro" id="IPR036291">
    <property type="entry name" value="NAD(P)-bd_dom_sf"/>
</dbReference>
<dbReference type="Proteomes" id="UP001139179">
    <property type="component" value="Unassembled WGS sequence"/>
</dbReference>
<feature type="domain" description="NAD-dependent epimerase/dehydratase" evidence="1">
    <location>
        <begin position="3"/>
        <end position="244"/>
    </location>
</feature>
<dbReference type="Gene3D" id="3.40.50.720">
    <property type="entry name" value="NAD(P)-binding Rossmann-like Domain"/>
    <property type="match status" value="1"/>
</dbReference>
<evidence type="ECO:0000313" key="2">
    <source>
        <dbReference type="EMBL" id="MCM3715560.1"/>
    </source>
</evidence>
<dbReference type="Pfam" id="PF01370">
    <property type="entry name" value="Epimerase"/>
    <property type="match status" value="1"/>
</dbReference>
<reference evidence="2" key="1">
    <citation type="submission" date="2022-05" db="EMBL/GenBank/DDBJ databases">
        <title>Comparative Genomics of Spacecraft Associated Microbes.</title>
        <authorList>
            <person name="Tran M.T."/>
            <person name="Wright A."/>
            <person name="Seuylemezian A."/>
            <person name="Eisen J."/>
            <person name="Coil D."/>
        </authorList>
    </citation>
    <scope>NUCLEOTIDE SEQUENCE</scope>
    <source>
        <strain evidence="2">214.1.1</strain>
    </source>
</reference>
<dbReference type="InterPro" id="IPR001509">
    <property type="entry name" value="Epimerase_deHydtase"/>
</dbReference>
<keyword evidence="3" id="KW-1185">Reference proteome</keyword>
<dbReference type="RefSeq" id="WP_251224296.1">
    <property type="nucleotide sequence ID" value="NZ_JAMBOL010000017.1"/>
</dbReference>
<organism evidence="2 3">
    <name type="scientific">Halalkalibacter oceani</name>
    <dbReference type="NCBI Taxonomy" id="1653776"/>
    <lineage>
        <taxon>Bacteria</taxon>
        <taxon>Bacillati</taxon>
        <taxon>Bacillota</taxon>
        <taxon>Bacilli</taxon>
        <taxon>Bacillales</taxon>
        <taxon>Bacillaceae</taxon>
        <taxon>Halalkalibacter</taxon>
    </lineage>
</organism>
<protein>
    <submittedName>
        <fullName evidence="2">SDR family NAD(P)-dependent oxidoreductase</fullName>
    </submittedName>
</protein>
<proteinExistence type="predicted"/>
<dbReference type="InterPro" id="IPR050177">
    <property type="entry name" value="Lipid_A_modif_metabolic_enz"/>
</dbReference>
<gene>
    <name evidence="2" type="ORF">M3202_15955</name>
</gene>
<name>A0A9X2DSV8_9BACI</name>
<dbReference type="AlphaFoldDB" id="A0A9X2DSV8"/>
<sequence length="322" mass="35369">MQVLVTGGAGFIGSHLCEHLIAEGHHVYCLDNLSNSDFSHIQNLTASDRFIFVKGDCENEELLDDLIPKVDGIFHLAAVLGVKHTVEHPLHVINGNLEGTSLLLKKAFRHHKKVVFASTSEVYGKNTATPFSEDESDRILGATSVHRWCYSSVKALEEHLCLAYGKEGLPVTILRYFNAFGPRATSTSYGGVVPIFIKAALKGEPLEVFGDGKQSRCFTFVKDTAAATARAMSPKADGLVINIGTEAEITIASLAERIKKLTASPSKISTVSYQHAYGPGYEDMLVRKPDITRMKEVLGYEPVVRLEQGLLETIDWYRAHLP</sequence>